<evidence type="ECO:0000256" key="1">
    <source>
        <dbReference type="ARBA" id="ARBA00022500"/>
    </source>
</evidence>
<keyword evidence="4" id="KW-1185">Reference proteome</keyword>
<dbReference type="InterPro" id="IPR038756">
    <property type="entry name" value="CheX-like"/>
</dbReference>
<feature type="domain" description="Chemotaxis phosphatase CheX-like" evidence="2">
    <location>
        <begin position="45"/>
        <end position="121"/>
    </location>
</feature>
<organism evidence="3 4">
    <name type="scientific">Lysinibacillus sphaericus</name>
    <name type="common">Bacillus sphaericus</name>
    <dbReference type="NCBI Taxonomy" id="1421"/>
    <lineage>
        <taxon>Bacteria</taxon>
        <taxon>Bacillati</taxon>
        <taxon>Bacillota</taxon>
        <taxon>Bacilli</taxon>
        <taxon>Bacillales</taxon>
        <taxon>Bacillaceae</taxon>
        <taxon>Lysinibacillus</taxon>
    </lineage>
</organism>
<dbReference type="Proteomes" id="UP000237319">
    <property type="component" value="Unassembled WGS sequence"/>
</dbReference>
<dbReference type="AlphaFoldDB" id="A0A2S5D1T6"/>
<dbReference type="PANTHER" id="PTHR39452:SF1">
    <property type="entry name" value="CHEY-P PHOSPHATASE CHEX"/>
    <property type="match status" value="1"/>
</dbReference>
<proteinExistence type="predicted"/>
<keyword evidence="1" id="KW-0145">Chemotaxis</keyword>
<evidence type="ECO:0000313" key="4">
    <source>
        <dbReference type="Proteomes" id="UP000237319"/>
    </source>
</evidence>
<dbReference type="EC" id="3.-.-.-" evidence="3"/>
<dbReference type="GO" id="GO:0016787">
    <property type="term" value="F:hydrolase activity"/>
    <property type="evidence" value="ECO:0007669"/>
    <property type="project" value="UniProtKB-KW"/>
</dbReference>
<comment type="caution">
    <text evidence="3">The sequence shown here is derived from an EMBL/GenBank/DDBJ whole genome shotgun (WGS) entry which is preliminary data.</text>
</comment>
<dbReference type="SUPFAM" id="SSF103039">
    <property type="entry name" value="CheC-like"/>
    <property type="match status" value="1"/>
</dbReference>
<accession>A0A2S5D1T6</accession>
<keyword evidence="3" id="KW-0378">Hydrolase</keyword>
<dbReference type="InterPro" id="IPR028051">
    <property type="entry name" value="CheX-like_dom"/>
</dbReference>
<protein>
    <submittedName>
        <fullName evidence="3">CheY-P phosphatase CheX</fullName>
        <ecNumber evidence="3">3.-.-.-</ecNumber>
    </submittedName>
</protein>
<dbReference type="InterPro" id="IPR028976">
    <property type="entry name" value="CheC-like_sf"/>
</dbReference>
<dbReference type="GO" id="GO:0006935">
    <property type="term" value="P:chemotaxis"/>
    <property type="evidence" value="ECO:0007669"/>
    <property type="project" value="UniProtKB-KW"/>
</dbReference>
<sequence length="156" mass="16786">MMSNSKYFQTILNGTIHALKTILPMDIQVKAPSIISEPFQQQQMGVLIGLIGDVKGRVIIDSSPEVFSGIGSTMFGMPLEGEMLESFTGEFGNMIAGNLCTAVGQESLEIDITPPTVMVGNTKLYGFEKAFVLPVMIPNIGALTVLLTIEEEVITS</sequence>
<dbReference type="CDD" id="cd17906">
    <property type="entry name" value="CheX"/>
    <property type="match status" value="1"/>
</dbReference>
<dbReference type="Gene3D" id="3.40.1550.10">
    <property type="entry name" value="CheC-like"/>
    <property type="match status" value="1"/>
</dbReference>
<reference evidence="3 4" key="1">
    <citation type="submission" date="2017-11" db="EMBL/GenBank/DDBJ databases">
        <title>Genome sequence of Lysinibacillus sphaericus, a lignin-degrading bacteria isolated from municipal solid waste soil.</title>
        <authorList>
            <person name="Persinoti G.F."/>
            <person name="Paixao D.A."/>
            <person name="Bugg T.D."/>
            <person name="Squina F.M."/>
        </authorList>
    </citation>
    <scope>NUCLEOTIDE SEQUENCE [LARGE SCALE GENOMIC DNA]</scope>
    <source>
        <strain evidence="3 4">A1</strain>
    </source>
</reference>
<evidence type="ECO:0000259" key="2">
    <source>
        <dbReference type="Pfam" id="PF13690"/>
    </source>
</evidence>
<gene>
    <name evidence="3" type="primary">cheX</name>
    <name evidence="3" type="ORF">LYSIN_01807</name>
</gene>
<name>A0A2S5D1T6_LYSSH</name>
<dbReference type="PANTHER" id="PTHR39452">
    <property type="entry name" value="CHEY-P PHOSPHATASE CHEX"/>
    <property type="match status" value="1"/>
</dbReference>
<dbReference type="Pfam" id="PF13690">
    <property type="entry name" value="CheX"/>
    <property type="match status" value="1"/>
</dbReference>
<evidence type="ECO:0000313" key="3">
    <source>
        <dbReference type="EMBL" id="POZ57024.1"/>
    </source>
</evidence>
<dbReference type="EMBL" id="PGLV01000001">
    <property type="protein sequence ID" value="POZ57024.1"/>
    <property type="molecule type" value="Genomic_DNA"/>
</dbReference>